<dbReference type="Pfam" id="PF13669">
    <property type="entry name" value="Glyoxalase_4"/>
    <property type="match status" value="1"/>
</dbReference>
<name>A0A381SWA2_9ZZZZ</name>
<evidence type="ECO:0000313" key="2">
    <source>
        <dbReference type="EMBL" id="SVA08282.1"/>
    </source>
</evidence>
<dbReference type="InterPro" id="IPR037523">
    <property type="entry name" value="VOC_core"/>
</dbReference>
<dbReference type="Gene3D" id="3.10.180.10">
    <property type="entry name" value="2,3-Dihydroxybiphenyl 1,2-Dioxygenase, domain 1"/>
    <property type="match status" value="1"/>
</dbReference>
<dbReference type="InterPro" id="IPR029068">
    <property type="entry name" value="Glyas_Bleomycin-R_OHBP_Dase"/>
</dbReference>
<dbReference type="SUPFAM" id="SSF54593">
    <property type="entry name" value="Glyoxalase/Bleomycin resistance protein/Dihydroxybiphenyl dioxygenase"/>
    <property type="match status" value="1"/>
</dbReference>
<proteinExistence type="predicted"/>
<evidence type="ECO:0000259" key="1">
    <source>
        <dbReference type="PROSITE" id="PS51819"/>
    </source>
</evidence>
<organism evidence="2">
    <name type="scientific">marine metagenome</name>
    <dbReference type="NCBI Taxonomy" id="408172"/>
    <lineage>
        <taxon>unclassified sequences</taxon>
        <taxon>metagenomes</taxon>
        <taxon>ecological metagenomes</taxon>
    </lineage>
</organism>
<dbReference type="AlphaFoldDB" id="A0A381SWA2"/>
<reference evidence="2" key="1">
    <citation type="submission" date="2018-05" db="EMBL/GenBank/DDBJ databases">
        <authorList>
            <person name="Lanie J.A."/>
            <person name="Ng W.-L."/>
            <person name="Kazmierczak K.M."/>
            <person name="Andrzejewski T.M."/>
            <person name="Davidsen T.M."/>
            <person name="Wayne K.J."/>
            <person name="Tettelin H."/>
            <person name="Glass J.I."/>
            <person name="Rusch D."/>
            <person name="Podicherti R."/>
            <person name="Tsui H.-C.T."/>
            <person name="Winkler M.E."/>
        </authorList>
    </citation>
    <scope>NUCLEOTIDE SEQUENCE</scope>
</reference>
<dbReference type="EMBL" id="UINC01003668">
    <property type="protein sequence ID" value="SVA08282.1"/>
    <property type="molecule type" value="Genomic_DNA"/>
</dbReference>
<accession>A0A381SWA2</accession>
<protein>
    <recommendedName>
        <fullName evidence="1">VOC domain-containing protein</fullName>
    </recommendedName>
</protein>
<gene>
    <name evidence="2" type="ORF">METZ01_LOCUS61136</name>
</gene>
<feature type="domain" description="VOC" evidence="1">
    <location>
        <begin position="7"/>
        <end position="146"/>
    </location>
</feature>
<dbReference type="PROSITE" id="PS51819">
    <property type="entry name" value="VOC"/>
    <property type="match status" value="1"/>
</dbReference>
<sequence length="177" mass="20431">MYHSEKPIIQIAYAVENVHNAAKYWSRRFNIGPFYVNEHIKLENTIIKGQFGTFDHSSAYGWKENLMIELICDHCADISPTPERNASGGVHHIAWIANDFEKERKELLSQGCEEVLIANVGHRKGMRFSWFDPGEDIGHLFEIYENSKSLTDFYSFLHKASLNWDGKKPVRNVSEIT</sequence>